<keyword evidence="13" id="KW-1185">Reference proteome</keyword>
<dbReference type="InterPro" id="IPR001537">
    <property type="entry name" value="SpoU_MeTrfase"/>
</dbReference>
<dbReference type="OrthoDB" id="270651at2759"/>
<keyword evidence="6" id="KW-0949">S-adenosyl-L-methionine</keyword>
<dbReference type="InterPro" id="IPR047182">
    <property type="entry name" value="MRM1"/>
</dbReference>
<feature type="compositionally biased region" description="Acidic residues" evidence="10">
    <location>
        <begin position="217"/>
        <end position="233"/>
    </location>
</feature>
<dbReference type="InterPro" id="IPR029026">
    <property type="entry name" value="tRNA_m1G_MTases_N"/>
</dbReference>
<comment type="caution">
    <text evidence="12">The sequence shown here is derived from an EMBL/GenBank/DDBJ whole genome shotgun (WGS) entry which is preliminary data.</text>
</comment>
<name>A0A2C5ZTG9_9HYPO</name>
<keyword evidence="8" id="KW-0496">Mitochondrion</keyword>
<evidence type="ECO:0000256" key="9">
    <source>
        <dbReference type="ARBA" id="ARBA00034881"/>
    </source>
</evidence>
<sequence length="656" mass="73637">MRLRRSLRQCSSMLKLGVASRPGFGFWMRWAGNLSSIHRGIRLSEKAEGRNPRRRELRPFRQPQIWHRNSDWKDDELRTKKAMAGAASDRQRARLAKKLERKKARREEALKKEEENERMTRRKRFLDPNQPFGKESLVYHLKYGKLKDLVSNLKLPESGRSESDQDTKNTLESETEGSKGAQRPRTEPASSTPKGSASAPKDEVDEDDSFPDKYDWESEPEPESTYDWDENPEEALRRSRFQDVPSATTAMMEERYASHLRHHEAEDKAANKDVLARIRHPLGFRGKKHLLKEASKPPTPSATFVGLHPLATAASQFLYGRTVVQAALESRRRRPYRLYVYGGPERQPTRAGALVMELARGRGIPINMVTTEGMQVLDKMSGGRPHNGIVLEASPLPMPPVYHLRKLRDSPAPGFEVQLNWQSAEDELVNGTETIVFQSNPYGRKPLILLLVGILDPGNLGAILRTAGYLGVDGVGITKDKSVGLTSTVLKAAAGAVENLNIFDVDDPFAFVMDSQKAGWVGFAAVTPPSDKLRRLHPDRFMSQRELEDVDPLSKWPCIVVFGNEGFGISKTLRVLSRFELSVPRFSYSCSVDSLNVSVAAGLLCHSFLRKGQSKSFDFKNIGPVSMAVESKGKANTSSWGSKAEEDDECERERIL</sequence>
<dbReference type="Pfam" id="PF00588">
    <property type="entry name" value="SpoU_methylase"/>
    <property type="match status" value="1"/>
</dbReference>
<dbReference type="Pfam" id="PF08032">
    <property type="entry name" value="SpoU_sub_bind"/>
    <property type="match status" value="1"/>
</dbReference>
<dbReference type="AlphaFoldDB" id="A0A2C5ZTG9"/>
<dbReference type="PANTHER" id="PTHR46103">
    <property type="entry name" value="RRNA METHYLTRANSFERASE 1, MITOCHONDRIAL"/>
    <property type="match status" value="1"/>
</dbReference>
<keyword evidence="5" id="KW-0808">Transferase</keyword>
<dbReference type="InterPro" id="IPR029064">
    <property type="entry name" value="Ribosomal_eL30-like_sf"/>
</dbReference>
<evidence type="ECO:0000256" key="7">
    <source>
        <dbReference type="ARBA" id="ARBA00022946"/>
    </source>
</evidence>
<comment type="similarity">
    <text evidence="2">Belongs to the class IV-like SAM-binding methyltransferase superfamily. RNA methyltransferase TrmH family.</text>
</comment>
<dbReference type="InterPro" id="IPR013123">
    <property type="entry name" value="SpoU_subst-bd"/>
</dbReference>
<dbReference type="GO" id="GO:0005739">
    <property type="term" value="C:mitochondrion"/>
    <property type="evidence" value="ECO:0007669"/>
    <property type="project" value="UniProtKB-SubCell"/>
</dbReference>
<dbReference type="SUPFAM" id="SSF55315">
    <property type="entry name" value="L30e-like"/>
    <property type="match status" value="1"/>
</dbReference>
<proteinExistence type="inferred from homology"/>
<dbReference type="CDD" id="cd18105">
    <property type="entry name" value="SpoU-like_MRM1"/>
    <property type="match status" value="1"/>
</dbReference>
<feature type="compositionally biased region" description="Basic and acidic residues" evidence="10">
    <location>
        <begin position="105"/>
        <end position="119"/>
    </location>
</feature>
<feature type="domain" description="RNA 2-O ribose methyltransferase substrate binding" evidence="11">
    <location>
        <begin position="317"/>
        <end position="399"/>
    </location>
</feature>
<keyword evidence="7" id="KW-0809">Transit peptide</keyword>
<reference evidence="12 13" key="1">
    <citation type="submission" date="2017-06" db="EMBL/GenBank/DDBJ databases">
        <title>Ant-infecting Ophiocordyceps genomes reveal a high diversity of potential behavioral manipulation genes and a possible major role for enterotoxins.</title>
        <authorList>
            <person name="De Bekker C."/>
            <person name="Evans H.C."/>
            <person name="Brachmann A."/>
            <person name="Hughes D.P."/>
        </authorList>
    </citation>
    <scope>NUCLEOTIDE SEQUENCE [LARGE SCALE GENOMIC DNA]</scope>
    <source>
        <strain evidence="12 13">1348a</strain>
    </source>
</reference>
<dbReference type="Proteomes" id="UP000224854">
    <property type="component" value="Unassembled WGS sequence"/>
</dbReference>
<evidence type="ECO:0000256" key="4">
    <source>
        <dbReference type="ARBA" id="ARBA00022603"/>
    </source>
</evidence>
<dbReference type="GO" id="GO:0016435">
    <property type="term" value="F:rRNA (guanine) methyltransferase activity"/>
    <property type="evidence" value="ECO:0007669"/>
    <property type="project" value="TreeGrafter"/>
</dbReference>
<feature type="region of interest" description="Disordered" evidence="10">
    <location>
        <begin position="631"/>
        <end position="652"/>
    </location>
</feature>
<evidence type="ECO:0000256" key="2">
    <source>
        <dbReference type="ARBA" id="ARBA00007228"/>
    </source>
</evidence>
<evidence type="ECO:0000256" key="10">
    <source>
        <dbReference type="SAM" id="MobiDB-lite"/>
    </source>
</evidence>
<evidence type="ECO:0000256" key="6">
    <source>
        <dbReference type="ARBA" id="ARBA00022691"/>
    </source>
</evidence>
<organism evidence="12 13">
    <name type="scientific">Ophiocordyceps australis</name>
    <dbReference type="NCBI Taxonomy" id="1399860"/>
    <lineage>
        <taxon>Eukaryota</taxon>
        <taxon>Fungi</taxon>
        <taxon>Dikarya</taxon>
        <taxon>Ascomycota</taxon>
        <taxon>Pezizomycotina</taxon>
        <taxon>Sordariomycetes</taxon>
        <taxon>Hypocreomycetidae</taxon>
        <taxon>Hypocreales</taxon>
        <taxon>Ophiocordycipitaceae</taxon>
        <taxon>Ophiocordyceps</taxon>
    </lineage>
</organism>
<gene>
    <name evidence="12" type="ORF">CDD82_3423</name>
</gene>
<feature type="region of interest" description="Disordered" evidence="10">
    <location>
        <begin position="155"/>
        <end position="241"/>
    </location>
</feature>
<dbReference type="SUPFAM" id="SSF75217">
    <property type="entry name" value="alpha/beta knot"/>
    <property type="match status" value="1"/>
</dbReference>
<feature type="compositionally biased region" description="Basic and acidic residues" evidence="10">
    <location>
        <begin position="157"/>
        <end position="171"/>
    </location>
</feature>
<evidence type="ECO:0000256" key="1">
    <source>
        <dbReference type="ARBA" id="ARBA00004173"/>
    </source>
</evidence>
<dbReference type="Gene3D" id="3.40.1280.10">
    <property type="match status" value="1"/>
</dbReference>
<comment type="subcellular location">
    <subcellularLocation>
        <location evidence="1">Mitochondrion</location>
    </subcellularLocation>
</comment>
<dbReference type="SMART" id="SM00967">
    <property type="entry name" value="SpoU_sub_bind"/>
    <property type="match status" value="1"/>
</dbReference>
<feature type="region of interest" description="Disordered" evidence="10">
    <location>
        <begin position="99"/>
        <end position="131"/>
    </location>
</feature>
<keyword evidence="4" id="KW-0489">Methyltransferase</keyword>
<evidence type="ECO:0000313" key="13">
    <source>
        <dbReference type="Proteomes" id="UP000224854"/>
    </source>
</evidence>
<dbReference type="EMBL" id="NJEU01000026">
    <property type="protein sequence ID" value="PHH83130.1"/>
    <property type="molecule type" value="Genomic_DNA"/>
</dbReference>
<accession>A0A2C5ZTG9</accession>
<dbReference type="InterPro" id="IPR047261">
    <property type="entry name" value="MRM1_MeTrfase_dom"/>
</dbReference>
<evidence type="ECO:0000259" key="11">
    <source>
        <dbReference type="SMART" id="SM00967"/>
    </source>
</evidence>
<evidence type="ECO:0000313" key="12">
    <source>
        <dbReference type="EMBL" id="PHH83130.1"/>
    </source>
</evidence>
<dbReference type="PANTHER" id="PTHR46103:SF1">
    <property type="entry name" value="RRNA METHYLTRANSFERASE 1, MITOCHONDRIAL"/>
    <property type="match status" value="1"/>
</dbReference>
<dbReference type="Gene3D" id="3.30.1330.30">
    <property type="match status" value="1"/>
</dbReference>
<evidence type="ECO:0000256" key="3">
    <source>
        <dbReference type="ARBA" id="ARBA00022552"/>
    </source>
</evidence>
<dbReference type="InterPro" id="IPR029028">
    <property type="entry name" value="Alpha/beta_knot_MTases"/>
</dbReference>
<dbReference type="GO" id="GO:0003723">
    <property type="term" value="F:RNA binding"/>
    <property type="evidence" value="ECO:0007669"/>
    <property type="project" value="InterPro"/>
</dbReference>
<evidence type="ECO:0000256" key="8">
    <source>
        <dbReference type="ARBA" id="ARBA00023128"/>
    </source>
</evidence>
<protein>
    <recommendedName>
        <fullName evidence="9">rRNA methyltransferase 1, mitochondrial</fullName>
    </recommendedName>
</protein>
<evidence type="ECO:0000256" key="5">
    <source>
        <dbReference type="ARBA" id="ARBA00022679"/>
    </source>
</evidence>
<keyword evidence="3" id="KW-0698">rRNA processing</keyword>